<name>A0A154P966_DUFNO</name>
<dbReference type="AlphaFoldDB" id="A0A154P966"/>
<proteinExistence type="predicted"/>
<accession>A0A154P966</accession>
<organism evidence="1 2">
    <name type="scientific">Dufourea novaeangliae</name>
    <name type="common">Sweat bee</name>
    <dbReference type="NCBI Taxonomy" id="178035"/>
    <lineage>
        <taxon>Eukaryota</taxon>
        <taxon>Metazoa</taxon>
        <taxon>Ecdysozoa</taxon>
        <taxon>Arthropoda</taxon>
        <taxon>Hexapoda</taxon>
        <taxon>Insecta</taxon>
        <taxon>Pterygota</taxon>
        <taxon>Neoptera</taxon>
        <taxon>Endopterygota</taxon>
        <taxon>Hymenoptera</taxon>
        <taxon>Apocrita</taxon>
        <taxon>Aculeata</taxon>
        <taxon>Apoidea</taxon>
        <taxon>Anthophila</taxon>
        <taxon>Halictidae</taxon>
        <taxon>Rophitinae</taxon>
        <taxon>Dufourea</taxon>
    </lineage>
</organism>
<evidence type="ECO:0000313" key="2">
    <source>
        <dbReference type="Proteomes" id="UP000076502"/>
    </source>
</evidence>
<sequence length="65" mass="7705">MLRCSMVVIPSESNGTCDTLNEEEEDFRTNEKFRERFFVSFIHSRNCPRRRDIGCLFLEEEETGP</sequence>
<gene>
    <name evidence="1" type="ORF">WN55_08030</name>
</gene>
<reference evidence="1 2" key="1">
    <citation type="submission" date="2015-07" db="EMBL/GenBank/DDBJ databases">
        <title>The genome of Dufourea novaeangliae.</title>
        <authorList>
            <person name="Pan H."/>
            <person name="Kapheim K."/>
        </authorList>
    </citation>
    <scope>NUCLEOTIDE SEQUENCE [LARGE SCALE GENOMIC DNA]</scope>
    <source>
        <strain evidence="1">0120121106</strain>
        <tissue evidence="1">Whole body</tissue>
    </source>
</reference>
<protein>
    <submittedName>
        <fullName evidence="1">Uncharacterized protein</fullName>
    </submittedName>
</protein>
<keyword evidence="2" id="KW-1185">Reference proteome</keyword>
<evidence type="ECO:0000313" key="1">
    <source>
        <dbReference type="EMBL" id="KZC07710.1"/>
    </source>
</evidence>
<dbReference type="Proteomes" id="UP000076502">
    <property type="component" value="Unassembled WGS sequence"/>
</dbReference>
<dbReference type="EMBL" id="KQ434829">
    <property type="protein sequence ID" value="KZC07710.1"/>
    <property type="molecule type" value="Genomic_DNA"/>
</dbReference>